<evidence type="ECO:0000313" key="2">
    <source>
        <dbReference type="EMBL" id="CEK98444.1"/>
    </source>
</evidence>
<feature type="non-terminal residue" evidence="2">
    <location>
        <position position="1"/>
    </location>
</feature>
<sequence>FKAHPDWKWCSKDRKRSSTIAAALSGKQRASRLSSTNDSDDAMGTPGEPLTPTERQMGGLLDTVSTARLVKQSS</sequence>
<dbReference type="AlphaFoldDB" id="A0A0B7BZ36"/>
<name>A0A0B7BZ36_9EUPU</name>
<protein>
    <submittedName>
        <fullName evidence="2">Uncharacterized protein</fullName>
    </submittedName>
</protein>
<proteinExistence type="predicted"/>
<gene>
    <name evidence="2" type="primary">ORF218730</name>
</gene>
<reference evidence="2" key="1">
    <citation type="submission" date="2014-12" db="EMBL/GenBank/DDBJ databases">
        <title>Insight into the proteome of Arion vulgaris.</title>
        <authorList>
            <person name="Aradska J."/>
            <person name="Bulat T."/>
            <person name="Smidak R."/>
            <person name="Sarate P."/>
            <person name="Gangsoo J."/>
            <person name="Sialana F."/>
            <person name="Bilban M."/>
            <person name="Lubec G."/>
        </authorList>
    </citation>
    <scope>NUCLEOTIDE SEQUENCE</scope>
    <source>
        <tissue evidence="2">Skin</tissue>
    </source>
</reference>
<evidence type="ECO:0000256" key="1">
    <source>
        <dbReference type="SAM" id="MobiDB-lite"/>
    </source>
</evidence>
<dbReference type="EMBL" id="HACG01051573">
    <property type="protein sequence ID" value="CEK98444.1"/>
    <property type="molecule type" value="Transcribed_RNA"/>
</dbReference>
<accession>A0A0B7BZ36</accession>
<feature type="non-terminal residue" evidence="2">
    <location>
        <position position="74"/>
    </location>
</feature>
<organism evidence="2">
    <name type="scientific">Arion vulgaris</name>
    <dbReference type="NCBI Taxonomy" id="1028688"/>
    <lineage>
        <taxon>Eukaryota</taxon>
        <taxon>Metazoa</taxon>
        <taxon>Spiralia</taxon>
        <taxon>Lophotrochozoa</taxon>
        <taxon>Mollusca</taxon>
        <taxon>Gastropoda</taxon>
        <taxon>Heterobranchia</taxon>
        <taxon>Euthyneura</taxon>
        <taxon>Panpulmonata</taxon>
        <taxon>Eupulmonata</taxon>
        <taxon>Stylommatophora</taxon>
        <taxon>Helicina</taxon>
        <taxon>Arionoidea</taxon>
        <taxon>Arionidae</taxon>
        <taxon>Arion</taxon>
    </lineage>
</organism>
<feature type="region of interest" description="Disordered" evidence="1">
    <location>
        <begin position="21"/>
        <end position="59"/>
    </location>
</feature>